<evidence type="ECO:0000313" key="1">
    <source>
        <dbReference type="EMBL" id="SMP63353.1"/>
    </source>
</evidence>
<keyword evidence="2" id="KW-1185">Reference proteome</keyword>
<comment type="caution">
    <text evidence="1">The sequence shown here is derived from an EMBL/GenBank/DDBJ whole genome shotgun (WGS) entry which is preliminary data.</text>
</comment>
<proteinExistence type="predicted"/>
<organism evidence="1 2">
    <name type="scientific">Neorhodopirellula lusitana</name>
    <dbReference type="NCBI Taxonomy" id="445327"/>
    <lineage>
        <taxon>Bacteria</taxon>
        <taxon>Pseudomonadati</taxon>
        <taxon>Planctomycetota</taxon>
        <taxon>Planctomycetia</taxon>
        <taxon>Pirellulales</taxon>
        <taxon>Pirellulaceae</taxon>
        <taxon>Neorhodopirellula</taxon>
    </lineage>
</organism>
<accession>A0ABY1Q8Q2</accession>
<dbReference type="Proteomes" id="UP001158067">
    <property type="component" value="Unassembled WGS sequence"/>
</dbReference>
<gene>
    <name evidence="1" type="ORF">SAMN06265222_10857</name>
</gene>
<dbReference type="EMBL" id="FXUG01000008">
    <property type="protein sequence ID" value="SMP63353.1"/>
    <property type="molecule type" value="Genomic_DNA"/>
</dbReference>
<sequence>MWVKLPVNKITLLFELVAERPGLSIMVQRELDWVS</sequence>
<name>A0ABY1Q8Q2_9BACT</name>
<reference evidence="1 2" key="1">
    <citation type="submission" date="2017-05" db="EMBL/GenBank/DDBJ databases">
        <authorList>
            <person name="Varghese N."/>
            <person name="Submissions S."/>
        </authorList>
    </citation>
    <scope>NUCLEOTIDE SEQUENCE [LARGE SCALE GENOMIC DNA]</scope>
    <source>
        <strain evidence="1 2">DSM 25457</strain>
    </source>
</reference>
<protein>
    <submittedName>
        <fullName evidence="1">Uncharacterized protein</fullName>
    </submittedName>
</protein>
<evidence type="ECO:0000313" key="2">
    <source>
        <dbReference type="Proteomes" id="UP001158067"/>
    </source>
</evidence>